<dbReference type="Pfam" id="PF24096">
    <property type="entry name" value="DUF7379"/>
    <property type="match status" value="1"/>
</dbReference>
<dbReference type="InterPro" id="IPR055803">
    <property type="entry name" value="DUF7379"/>
</dbReference>
<reference evidence="2 3" key="1">
    <citation type="submission" date="2024-09" db="EMBL/GenBank/DDBJ databases">
        <authorList>
            <person name="Sun Q."/>
            <person name="Mori K."/>
        </authorList>
    </citation>
    <scope>NUCLEOTIDE SEQUENCE [LARGE SCALE GENOMIC DNA]</scope>
    <source>
        <strain evidence="2 3">JCM 3307</strain>
    </source>
</reference>
<gene>
    <name evidence="2" type="ORF">ACFFTR_39250</name>
</gene>
<evidence type="ECO:0000313" key="2">
    <source>
        <dbReference type="EMBL" id="MFB9449150.1"/>
    </source>
</evidence>
<keyword evidence="3" id="KW-1185">Reference proteome</keyword>
<sequence length="502" mass="53132">MRSFAPGEVVLLPGVTIAAHETSGTVSDPQEAGPGGVRGGGLPVGLDADDAARLDAALERTGLRLDLTLTFEDLQSTAAPAIGVRAEAQPARLDVTVPFPDRPDEGQVLLEVDGAGVLRWHIAEPDGAAGPAQRGPGDGQTFAVPVEQYELQTGPATQRGLLDFGRRKILHLLRFPIEWAAGRVAASLARRWEERNRPYGLWDAGAGYFDPTARSGLSMVDADWFRGADDPVLLLVHGTFSVGHSGFAGLAADADAMGRLLKRYQGRILVFDHPTLHERPVDNVAWLLRRLPADRPVRLDVVAHSRGGLVSRVLSDPGVAATAGRPVPVVERLVHVAVPNAGTVLARTDKLRALLDVVTNLATLFLDDATGTVVDVVLEIVKDLATGAHQGLPGIAAMSPDGDWLTALNAGPRPGSTRVFAATTDFEPGDGAALPLRALDGLVDLLFAAPNDLVVPTEGVYRAGRYIVDEPFHVVGGPPFTAHTGFFGHPQVRERIVGWLGG</sequence>
<dbReference type="EMBL" id="JBHMCA010000063">
    <property type="protein sequence ID" value="MFB9449150.1"/>
    <property type="molecule type" value="Genomic_DNA"/>
</dbReference>
<dbReference type="Gene3D" id="3.40.50.1820">
    <property type="entry name" value="alpha/beta hydrolase"/>
    <property type="match status" value="1"/>
</dbReference>
<organism evidence="2 3">
    <name type="scientific">Dactylosporangium vinaceum</name>
    <dbReference type="NCBI Taxonomy" id="53362"/>
    <lineage>
        <taxon>Bacteria</taxon>
        <taxon>Bacillati</taxon>
        <taxon>Actinomycetota</taxon>
        <taxon>Actinomycetes</taxon>
        <taxon>Micromonosporales</taxon>
        <taxon>Micromonosporaceae</taxon>
        <taxon>Dactylosporangium</taxon>
    </lineage>
</organism>
<proteinExistence type="predicted"/>
<comment type="caution">
    <text evidence="2">The sequence shown here is derived from an EMBL/GenBank/DDBJ whole genome shotgun (WGS) entry which is preliminary data.</text>
</comment>
<dbReference type="Proteomes" id="UP001589608">
    <property type="component" value="Unassembled WGS sequence"/>
</dbReference>
<protein>
    <recommendedName>
        <fullName evidence="1">DUF7379 domain-containing protein</fullName>
    </recommendedName>
</protein>
<name>A0ABV5MJW1_9ACTN</name>
<evidence type="ECO:0000259" key="1">
    <source>
        <dbReference type="Pfam" id="PF24096"/>
    </source>
</evidence>
<dbReference type="SUPFAM" id="SSF53474">
    <property type="entry name" value="alpha/beta-Hydrolases"/>
    <property type="match status" value="1"/>
</dbReference>
<feature type="domain" description="DUF7379" evidence="1">
    <location>
        <begin position="233"/>
        <end position="409"/>
    </location>
</feature>
<dbReference type="RefSeq" id="WP_223092816.1">
    <property type="nucleotide sequence ID" value="NZ_CP061913.1"/>
</dbReference>
<dbReference type="InterPro" id="IPR029058">
    <property type="entry name" value="AB_hydrolase_fold"/>
</dbReference>
<evidence type="ECO:0000313" key="3">
    <source>
        <dbReference type="Proteomes" id="UP001589608"/>
    </source>
</evidence>
<accession>A0ABV5MJW1</accession>